<evidence type="ECO:0000313" key="2">
    <source>
        <dbReference type="Proteomes" id="UP001055811"/>
    </source>
</evidence>
<protein>
    <submittedName>
        <fullName evidence="1">Uncharacterized protein</fullName>
    </submittedName>
</protein>
<name>A0ACB8ZPU5_CICIN</name>
<reference evidence="1 2" key="2">
    <citation type="journal article" date="2022" name="Mol. Ecol. Resour.">
        <title>The genomes of chicory, endive, great burdock and yacon provide insights into Asteraceae paleo-polyploidization history and plant inulin production.</title>
        <authorList>
            <person name="Fan W."/>
            <person name="Wang S."/>
            <person name="Wang H."/>
            <person name="Wang A."/>
            <person name="Jiang F."/>
            <person name="Liu H."/>
            <person name="Zhao H."/>
            <person name="Xu D."/>
            <person name="Zhang Y."/>
        </authorList>
    </citation>
    <scope>NUCLEOTIDE SEQUENCE [LARGE SCALE GENOMIC DNA]</scope>
    <source>
        <strain evidence="2">cv. Punajuju</strain>
        <tissue evidence="1">Leaves</tissue>
    </source>
</reference>
<dbReference type="Proteomes" id="UP001055811">
    <property type="component" value="Linkage Group LG08"/>
</dbReference>
<keyword evidence="2" id="KW-1185">Reference proteome</keyword>
<comment type="caution">
    <text evidence="1">The sequence shown here is derived from an EMBL/GenBank/DDBJ whole genome shotgun (WGS) entry which is preliminary data.</text>
</comment>
<reference evidence="2" key="1">
    <citation type="journal article" date="2022" name="Mol. Ecol. Resour.">
        <title>The genomes of chicory, endive, great burdock and yacon provide insights into Asteraceae palaeo-polyploidization history and plant inulin production.</title>
        <authorList>
            <person name="Fan W."/>
            <person name="Wang S."/>
            <person name="Wang H."/>
            <person name="Wang A."/>
            <person name="Jiang F."/>
            <person name="Liu H."/>
            <person name="Zhao H."/>
            <person name="Xu D."/>
            <person name="Zhang Y."/>
        </authorList>
    </citation>
    <scope>NUCLEOTIDE SEQUENCE [LARGE SCALE GENOMIC DNA]</scope>
    <source>
        <strain evidence="2">cv. Punajuju</strain>
    </source>
</reference>
<evidence type="ECO:0000313" key="1">
    <source>
        <dbReference type="EMBL" id="KAI3700027.1"/>
    </source>
</evidence>
<proteinExistence type="predicted"/>
<organism evidence="1 2">
    <name type="scientific">Cichorium intybus</name>
    <name type="common">Chicory</name>
    <dbReference type="NCBI Taxonomy" id="13427"/>
    <lineage>
        <taxon>Eukaryota</taxon>
        <taxon>Viridiplantae</taxon>
        <taxon>Streptophyta</taxon>
        <taxon>Embryophyta</taxon>
        <taxon>Tracheophyta</taxon>
        <taxon>Spermatophyta</taxon>
        <taxon>Magnoliopsida</taxon>
        <taxon>eudicotyledons</taxon>
        <taxon>Gunneridae</taxon>
        <taxon>Pentapetalae</taxon>
        <taxon>asterids</taxon>
        <taxon>campanulids</taxon>
        <taxon>Asterales</taxon>
        <taxon>Asteraceae</taxon>
        <taxon>Cichorioideae</taxon>
        <taxon>Cichorieae</taxon>
        <taxon>Cichoriinae</taxon>
        <taxon>Cichorium</taxon>
    </lineage>
</organism>
<accession>A0ACB8ZPU5</accession>
<sequence>MSKEHVKRNVEKKQKPSSTHTLLSKHFKKVYPFELQKTSSLLSISSLSSTLSRNSSGSFTDSSSTVDQAISSVLDLIAQQPATRETSSTAKTSVAVLFPQPSLAPENSEKILKRCNWITKTSDKLYVQFHDECWGVPVYDDNQLFELLSLSGMLMDYNWTEILRRKELFREAFSGFEPNIVAKMGEKEIMEIASNNDIMLAESRVRSIIDNAKCILKIAKQHGSFSGYMWGCVNYKPSINRYKHPRNVPIRTPKAEAISKDLLKHGFRLVGPVIVYSFMQAAGMSIDHLVDCFRFNECVNLAERPWRHV</sequence>
<gene>
    <name evidence="1" type="ORF">L2E82_44640</name>
</gene>
<dbReference type="EMBL" id="CM042016">
    <property type="protein sequence ID" value="KAI3700027.1"/>
    <property type="molecule type" value="Genomic_DNA"/>
</dbReference>